<dbReference type="GeneID" id="111356023"/>
<dbReference type="OrthoDB" id="5562606at2759"/>
<proteinExistence type="predicted"/>
<evidence type="ECO:0000313" key="1">
    <source>
        <dbReference type="Proteomes" id="UP000301870"/>
    </source>
</evidence>
<dbReference type="InterPro" id="IPR017248">
    <property type="entry name" value="HAX-1"/>
</dbReference>
<dbReference type="KEGG" id="sliu:111356023"/>
<dbReference type="GO" id="GO:0030833">
    <property type="term" value="P:regulation of actin filament polymerization"/>
    <property type="evidence" value="ECO:0007669"/>
    <property type="project" value="TreeGrafter"/>
</dbReference>
<dbReference type="GO" id="GO:0030136">
    <property type="term" value="C:clathrin-coated vesicle"/>
    <property type="evidence" value="ECO:0007669"/>
    <property type="project" value="TreeGrafter"/>
</dbReference>
<dbReference type="GO" id="GO:0016324">
    <property type="term" value="C:apical plasma membrane"/>
    <property type="evidence" value="ECO:0007669"/>
    <property type="project" value="TreeGrafter"/>
</dbReference>
<dbReference type="GO" id="GO:0015629">
    <property type="term" value="C:actin cytoskeleton"/>
    <property type="evidence" value="ECO:0007669"/>
    <property type="project" value="TreeGrafter"/>
</dbReference>
<name>A0A9J7IST9_SPOLT</name>
<dbReference type="Proteomes" id="UP000301870">
    <property type="component" value="Chromosome 22"/>
</dbReference>
<gene>
    <name evidence="2" type="primary">LOC111356023</name>
</gene>
<accession>A0A9J7IST9</accession>
<reference evidence="2" key="1">
    <citation type="submission" date="2025-08" db="UniProtKB">
        <authorList>
            <consortium name="RefSeq"/>
        </authorList>
    </citation>
    <scope>IDENTIFICATION</scope>
    <source>
        <strain evidence="2">Ishihara</strain>
        <tissue evidence="2">Whole body</tissue>
    </source>
</reference>
<dbReference type="GO" id="GO:0016529">
    <property type="term" value="C:sarcoplasmic reticulum"/>
    <property type="evidence" value="ECO:0007669"/>
    <property type="project" value="TreeGrafter"/>
</dbReference>
<dbReference type="GO" id="GO:0043066">
    <property type="term" value="P:negative regulation of apoptotic process"/>
    <property type="evidence" value="ECO:0007669"/>
    <property type="project" value="InterPro"/>
</dbReference>
<dbReference type="PANTHER" id="PTHR14938:SF2">
    <property type="entry name" value="HCLS1-ASSOCIATED PROTEIN X-1"/>
    <property type="match status" value="1"/>
</dbReference>
<sequence>MSQNSFMDKLRIFFGIKQDPPRNDFRNPIWSSDDEDDGDELYTRHEMNEFNDAMDIHREFSRQMHEIFQTFGAMFGDIRTFSNENPFDSFTTINPLPPEQGEGGQEHFPEGNIRDYYLKPGYHKRPQEQIKEDIDLDGKVSSNDISGLLKSKKDKPIVPVTPFNGDLVPGRSFCQTIITTSVTKPDGSVETRRIVKRGNEVVEETITSTSTGTDTRLSPLNPGLDNLSTPGHIYNNVLSELSSLFRHFY</sequence>
<evidence type="ECO:0000313" key="2">
    <source>
        <dbReference type="RefSeq" id="XP_022825986.1"/>
    </source>
</evidence>
<dbReference type="RefSeq" id="XP_022825986.1">
    <property type="nucleotide sequence ID" value="XM_022970218.1"/>
</dbReference>
<keyword evidence="1" id="KW-1185">Reference proteome</keyword>
<organism evidence="1 2">
    <name type="scientific">Spodoptera litura</name>
    <name type="common">Asian cotton leafworm</name>
    <dbReference type="NCBI Taxonomy" id="69820"/>
    <lineage>
        <taxon>Eukaryota</taxon>
        <taxon>Metazoa</taxon>
        <taxon>Ecdysozoa</taxon>
        <taxon>Arthropoda</taxon>
        <taxon>Hexapoda</taxon>
        <taxon>Insecta</taxon>
        <taxon>Pterygota</taxon>
        <taxon>Neoptera</taxon>
        <taxon>Endopterygota</taxon>
        <taxon>Lepidoptera</taxon>
        <taxon>Glossata</taxon>
        <taxon>Ditrysia</taxon>
        <taxon>Noctuoidea</taxon>
        <taxon>Noctuidae</taxon>
        <taxon>Amphipyrinae</taxon>
        <taxon>Spodoptera</taxon>
    </lineage>
</organism>
<protein>
    <submittedName>
        <fullName evidence="2">Uncharacterized protein LOC111356023</fullName>
    </submittedName>
</protein>
<dbReference type="GO" id="GO:0005739">
    <property type="term" value="C:mitochondrion"/>
    <property type="evidence" value="ECO:0007669"/>
    <property type="project" value="TreeGrafter"/>
</dbReference>
<dbReference type="PANTHER" id="PTHR14938">
    <property type="entry name" value="HCLS1-ASSOCIATED PROTEIN X-1"/>
    <property type="match status" value="1"/>
</dbReference>
<dbReference type="AlphaFoldDB" id="A0A9J7IST9"/>